<dbReference type="Proteomes" id="UP000198504">
    <property type="component" value="Unassembled WGS sequence"/>
</dbReference>
<gene>
    <name evidence="2" type="ORF">SAMN05421756_101693</name>
</gene>
<dbReference type="PROSITE" id="PS51464">
    <property type="entry name" value="SIS"/>
    <property type="match status" value="1"/>
</dbReference>
<dbReference type="EMBL" id="FOFA01000001">
    <property type="protein sequence ID" value="SEP78912.1"/>
    <property type="molecule type" value="Genomic_DNA"/>
</dbReference>
<dbReference type="InterPro" id="IPR001347">
    <property type="entry name" value="SIS_dom"/>
</dbReference>
<evidence type="ECO:0000313" key="2">
    <source>
        <dbReference type="EMBL" id="SEP78912.1"/>
    </source>
</evidence>
<dbReference type="GO" id="GO:1901135">
    <property type="term" value="P:carbohydrate derivative metabolic process"/>
    <property type="evidence" value="ECO:0007669"/>
    <property type="project" value="InterPro"/>
</dbReference>
<accession>A0A1H9AQ28</accession>
<protein>
    <submittedName>
        <fullName evidence="2">Uncharacterized protein, contains SIS (Sugar ISomerase) phosphosugar binding domain</fullName>
    </submittedName>
</protein>
<dbReference type="GO" id="GO:0016853">
    <property type="term" value="F:isomerase activity"/>
    <property type="evidence" value="ECO:0007669"/>
    <property type="project" value="UniProtKB-KW"/>
</dbReference>
<keyword evidence="3" id="KW-1185">Reference proteome</keyword>
<keyword evidence="2" id="KW-0413">Isomerase</keyword>
<dbReference type="GO" id="GO:0097367">
    <property type="term" value="F:carbohydrate derivative binding"/>
    <property type="evidence" value="ECO:0007669"/>
    <property type="project" value="InterPro"/>
</dbReference>
<dbReference type="PANTHER" id="PTHR30390:SF7">
    <property type="entry name" value="PHOSPHOHEPTOSE ISOMERASE"/>
    <property type="match status" value="1"/>
</dbReference>
<dbReference type="RefSeq" id="WP_232506073.1">
    <property type="nucleotide sequence ID" value="NZ_FOFA01000001.1"/>
</dbReference>
<sequence>MSTPTLPTGQTSPTDQRSPMDFAAVANDFAEQVRTRLDAITRTAAEGGLDAALDLMTSTIESGGVVHAFGTGHSEAFAMEIAGRAGGFIPTNKIALRDLVLRGSLSVDDLGGSSLERNPDNVTELWELAGVQPGDLLMIASNSGVNGSIVGLALVAKEHGIPVVAVTSMEHTMAVPIKHPSGQRLSDVADVVIDNLAPYGDATLTLNGSSGSRGVQGGSSPLRGETVPVGAVSSITAAYIAQLLTVGVSERIAADGRRPPLYLSANIPGGDEHNSALEQRYAGRIHRGT</sequence>
<dbReference type="Gene3D" id="3.40.50.10490">
    <property type="entry name" value="Glucose-6-phosphate isomerase like protein, domain 1"/>
    <property type="match status" value="1"/>
</dbReference>
<dbReference type="PANTHER" id="PTHR30390">
    <property type="entry name" value="SEDOHEPTULOSE 7-PHOSPHATE ISOMERASE / DNAA INITIATOR-ASSOCIATING FACTOR FOR REPLICATION INITIATION"/>
    <property type="match status" value="1"/>
</dbReference>
<feature type="domain" description="SIS" evidence="1">
    <location>
        <begin position="56"/>
        <end position="259"/>
    </location>
</feature>
<dbReference type="InterPro" id="IPR046348">
    <property type="entry name" value="SIS_dom_sf"/>
</dbReference>
<dbReference type="InterPro" id="IPR050099">
    <property type="entry name" value="SIS_GmhA/DiaA_subfam"/>
</dbReference>
<dbReference type="STRING" id="1036181.SAMN05421756_101693"/>
<dbReference type="AlphaFoldDB" id="A0A1H9AQ28"/>
<evidence type="ECO:0000259" key="1">
    <source>
        <dbReference type="PROSITE" id="PS51464"/>
    </source>
</evidence>
<dbReference type="SUPFAM" id="SSF53697">
    <property type="entry name" value="SIS domain"/>
    <property type="match status" value="1"/>
</dbReference>
<name>A0A1H9AQ28_9ACTN</name>
<dbReference type="NCBIfam" id="NF002805">
    <property type="entry name" value="PRK02947.1"/>
    <property type="match status" value="1"/>
</dbReference>
<dbReference type="CDD" id="cd05013">
    <property type="entry name" value="SIS_RpiR"/>
    <property type="match status" value="1"/>
</dbReference>
<proteinExistence type="predicted"/>
<organism evidence="2 3">
    <name type="scientific">Microlunatus flavus</name>
    <dbReference type="NCBI Taxonomy" id="1036181"/>
    <lineage>
        <taxon>Bacteria</taxon>
        <taxon>Bacillati</taxon>
        <taxon>Actinomycetota</taxon>
        <taxon>Actinomycetes</taxon>
        <taxon>Propionibacteriales</taxon>
        <taxon>Propionibacteriaceae</taxon>
        <taxon>Microlunatus</taxon>
    </lineage>
</organism>
<reference evidence="3" key="1">
    <citation type="submission" date="2016-10" db="EMBL/GenBank/DDBJ databases">
        <authorList>
            <person name="Varghese N."/>
            <person name="Submissions S."/>
        </authorList>
    </citation>
    <scope>NUCLEOTIDE SEQUENCE [LARGE SCALE GENOMIC DNA]</scope>
    <source>
        <strain evidence="3">CGMCC 4.6856</strain>
    </source>
</reference>
<dbReference type="InterPro" id="IPR035472">
    <property type="entry name" value="RpiR-like_SIS"/>
</dbReference>
<dbReference type="Pfam" id="PF13580">
    <property type="entry name" value="SIS_2"/>
    <property type="match status" value="1"/>
</dbReference>
<evidence type="ECO:0000313" key="3">
    <source>
        <dbReference type="Proteomes" id="UP000198504"/>
    </source>
</evidence>